<evidence type="ECO:0008006" key="3">
    <source>
        <dbReference type="Google" id="ProtNLM"/>
    </source>
</evidence>
<organism evidence="1 2">
    <name type="scientific">Mycoplana rhizolycopersici</name>
    <dbReference type="NCBI Taxonomy" id="2746702"/>
    <lineage>
        <taxon>Bacteria</taxon>
        <taxon>Pseudomonadati</taxon>
        <taxon>Pseudomonadota</taxon>
        <taxon>Alphaproteobacteria</taxon>
        <taxon>Hyphomicrobiales</taxon>
        <taxon>Rhizobiaceae</taxon>
        <taxon>Mycoplana</taxon>
    </lineage>
</organism>
<dbReference type="Proteomes" id="UP000659172">
    <property type="component" value="Unassembled WGS sequence"/>
</dbReference>
<name>A0ABX2QHD2_9HYPH</name>
<keyword evidence="2" id="KW-1185">Reference proteome</keyword>
<reference evidence="1 2" key="1">
    <citation type="submission" date="2020-06" db="EMBL/GenBank/DDBJ databases">
        <title>Rhizobium sp.nov. isolated from the tomato plant.</title>
        <authorList>
            <person name="Thin K.K."/>
            <person name="Zhang X."/>
            <person name="He S."/>
        </authorList>
    </citation>
    <scope>NUCLEOTIDE SEQUENCE [LARGE SCALE GENOMIC DNA]</scope>
    <source>
        <strain evidence="1 2">DBTS2</strain>
    </source>
</reference>
<evidence type="ECO:0000313" key="2">
    <source>
        <dbReference type="Proteomes" id="UP000659172"/>
    </source>
</evidence>
<dbReference type="RefSeq" id="WP_176950603.1">
    <property type="nucleotide sequence ID" value="NZ_JABXYK010000009.1"/>
</dbReference>
<sequence>MSLSADFSPKAHVSAVQPILAKRRKAPFSLRLSEDERSRLYAEARGVPLGAYIKSKALGSPPLKGRRAIGVSVEDQKALAQILALLGRSHLASNLNQLAKAVHLGVLPVTPETEADLAEACRSVVELRKILIDALGLQTGAAR</sequence>
<evidence type="ECO:0000313" key="1">
    <source>
        <dbReference type="EMBL" id="NVP56623.1"/>
    </source>
</evidence>
<gene>
    <name evidence="1" type="ORF">HV823_15305</name>
</gene>
<accession>A0ABX2QHD2</accession>
<proteinExistence type="predicted"/>
<comment type="caution">
    <text evidence="1">The sequence shown here is derived from an EMBL/GenBank/DDBJ whole genome shotgun (WGS) entry which is preliminary data.</text>
</comment>
<protein>
    <recommendedName>
        <fullName evidence="3">Mobilization protein MobC</fullName>
    </recommendedName>
</protein>
<dbReference type="EMBL" id="JABXYK010000009">
    <property type="protein sequence ID" value="NVP56623.1"/>
    <property type="molecule type" value="Genomic_DNA"/>
</dbReference>